<dbReference type="InterPro" id="IPR001633">
    <property type="entry name" value="EAL_dom"/>
</dbReference>
<evidence type="ECO:0000259" key="1">
    <source>
        <dbReference type="PROSITE" id="PS50883"/>
    </source>
</evidence>
<evidence type="ECO:0000313" key="2">
    <source>
        <dbReference type="EMBL" id="OOZ35917.1"/>
    </source>
</evidence>
<protein>
    <recommendedName>
        <fullName evidence="1">EAL domain-containing protein</fullName>
    </recommendedName>
</protein>
<dbReference type="CDD" id="cd01948">
    <property type="entry name" value="EAL"/>
    <property type="match status" value="1"/>
</dbReference>
<name>A0A1T2KSU2_9GAMM</name>
<dbReference type="InterPro" id="IPR050706">
    <property type="entry name" value="Cyclic-di-GMP_PDE-like"/>
</dbReference>
<accession>A0A1T2KSU2</accession>
<dbReference type="InterPro" id="IPR035919">
    <property type="entry name" value="EAL_sf"/>
</dbReference>
<dbReference type="GO" id="GO:0071111">
    <property type="term" value="F:cyclic-guanylate-specific phosphodiesterase activity"/>
    <property type="evidence" value="ECO:0007669"/>
    <property type="project" value="InterPro"/>
</dbReference>
<dbReference type="Gene3D" id="3.20.20.450">
    <property type="entry name" value="EAL domain"/>
    <property type="match status" value="1"/>
</dbReference>
<evidence type="ECO:0000313" key="3">
    <source>
        <dbReference type="Proteomes" id="UP000190896"/>
    </source>
</evidence>
<dbReference type="Pfam" id="PF00563">
    <property type="entry name" value="EAL"/>
    <property type="match status" value="1"/>
</dbReference>
<dbReference type="SUPFAM" id="SSF141868">
    <property type="entry name" value="EAL domain-like"/>
    <property type="match status" value="1"/>
</dbReference>
<proteinExistence type="predicted"/>
<dbReference type="PANTHER" id="PTHR33121">
    <property type="entry name" value="CYCLIC DI-GMP PHOSPHODIESTERASE PDEF"/>
    <property type="match status" value="1"/>
</dbReference>
<dbReference type="EMBL" id="MPRJ01000067">
    <property type="protein sequence ID" value="OOZ35917.1"/>
    <property type="molecule type" value="Genomic_DNA"/>
</dbReference>
<dbReference type="PROSITE" id="PS50883">
    <property type="entry name" value="EAL"/>
    <property type="match status" value="1"/>
</dbReference>
<dbReference type="AlphaFoldDB" id="A0A1T2KSU2"/>
<organism evidence="2 3">
    <name type="scientific">Solemya velesiana gill symbiont</name>
    <dbReference type="NCBI Taxonomy" id="1918948"/>
    <lineage>
        <taxon>Bacteria</taxon>
        <taxon>Pseudomonadati</taxon>
        <taxon>Pseudomonadota</taxon>
        <taxon>Gammaproteobacteria</taxon>
        <taxon>sulfur-oxidizing symbionts</taxon>
    </lineage>
</organism>
<reference evidence="2 3" key="1">
    <citation type="submission" date="2016-11" db="EMBL/GenBank/DDBJ databases">
        <title>Mixed transmission modes and dynamic genome evolution in an obligate animal-bacterial symbiosis.</title>
        <authorList>
            <person name="Russell S.L."/>
            <person name="Corbett-Detig R.B."/>
            <person name="Cavanaugh C.M."/>
        </authorList>
    </citation>
    <scope>NUCLEOTIDE SEQUENCE [LARGE SCALE GENOMIC DNA]</scope>
    <source>
        <strain evidence="2">Se-Cadez</strain>
    </source>
</reference>
<gene>
    <name evidence="2" type="ORF">BOW51_09785</name>
</gene>
<comment type="caution">
    <text evidence="2">The sequence shown here is derived from an EMBL/GenBank/DDBJ whole genome shotgun (WGS) entry which is preliminary data.</text>
</comment>
<dbReference type="PANTHER" id="PTHR33121:SF23">
    <property type="entry name" value="CYCLIC DI-GMP PHOSPHODIESTERASE PDEB"/>
    <property type="match status" value="1"/>
</dbReference>
<sequence length="231" mass="25838">MGVGGSVLGAIQQDTPPHSEILLRIFDEKGNPTSPASFIQAAEEFNRMRSVDRWVINTFFEWLKNNETLVEADDNFCINLSVQSMQDESFCSFLKEKITQSAFPPERLGFEITETAFARDISKIKHLLNEIKALGCKFLLDDFGSGYSSYSYLKKLPVDIIKIDGISVKDMLQDKSSHAMVKSITDVAHFMGKQVIAEFVENEAILIELRNLGVDYAQGYGIGQPAKIENA</sequence>
<keyword evidence="3" id="KW-1185">Reference proteome</keyword>
<dbReference type="Proteomes" id="UP000190896">
    <property type="component" value="Unassembled WGS sequence"/>
</dbReference>
<dbReference type="SMART" id="SM00052">
    <property type="entry name" value="EAL"/>
    <property type="match status" value="1"/>
</dbReference>
<feature type="domain" description="EAL" evidence="1">
    <location>
        <begin position="1"/>
        <end position="231"/>
    </location>
</feature>